<dbReference type="SMART" id="SM00710">
    <property type="entry name" value="PbH1"/>
    <property type="match status" value="6"/>
</dbReference>
<evidence type="ECO:0000256" key="4">
    <source>
        <dbReference type="ARBA" id="ARBA00022737"/>
    </source>
</evidence>
<dbReference type="EC" id="3.2.1.-" evidence="9"/>
<dbReference type="SUPFAM" id="SSF51126">
    <property type="entry name" value="Pectin lyase-like"/>
    <property type="match status" value="1"/>
</dbReference>
<evidence type="ECO:0000256" key="6">
    <source>
        <dbReference type="ARBA" id="ARBA00023295"/>
    </source>
</evidence>
<evidence type="ECO:0000259" key="7">
    <source>
        <dbReference type="Pfam" id="PF23763"/>
    </source>
</evidence>
<keyword evidence="6 9" id="KW-0326">Glycosidase</keyword>
<dbReference type="Pfam" id="PF23763">
    <property type="entry name" value="Beta-barrel_GLAA-B_I"/>
    <property type="match status" value="1"/>
</dbReference>
<evidence type="ECO:0000259" key="8">
    <source>
        <dbReference type="Pfam" id="PF23764"/>
    </source>
</evidence>
<dbReference type="InterPro" id="IPR057275">
    <property type="entry name" value="Beta-barrel_GLAA-B_I"/>
</dbReference>
<name>A0A5J4R4J7_9ZZZZ</name>
<keyword evidence="3" id="KW-0732">Signal</keyword>
<evidence type="ECO:0000256" key="1">
    <source>
        <dbReference type="ARBA" id="ARBA00001255"/>
    </source>
</evidence>
<evidence type="ECO:0000256" key="2">
    <source>
        <dbReference type="ARBA" id="ARBA00001271"/>
    </source>
</evidence>
<feature type="domain" description="GLAA-B beta-barrel" evidence="7">
    <location>
        <begin position="141"/>
        <end position="235"/>
    </location>
</feature>
<keyword evidence="4" id="KW-0677">Repeat</keyword>
<evidence type="ECO:0000256" key="3">
    <source>
        <dbReference type="ARBA" id="ARBA00022729"/>
    </source>
</evidence>
<dbReference type="InterPro" id="IPR006626">
    <property type="entry name" value="PbH1"/>
</dbReference>
<feature type="domain" description="GLAA-B beta-barrel" evidence="8">
    <location>
        <begin position="343"/>
        <end position="409"/>
    </location>
</feature>
<evidence type="ECO:0000313" key="9">
    <source>
        <dbReference type="EMBL" id="KAA6328180.1"/>
    </source>
</evidence>
<sequence>MNKKIQLFFATALFCSMPLKAQKVSVADFGLKPDTRENAVPYVQKALNACKGKETPTLVFPKGRYDFWPQHCIEREYFESNTTDVNPKRLAILVEQMDGLTIDCSGSDFVFHDRMQPFTIDNSSNVSIKNLTIDWDIPLTAQAEVIATSDNYIDMRINAYESPYIIEDGKVFFVGEGWKSEWLGVMVFEKDTRIITPRTGDRGLVSSSNRFEELSHGMIRLHALFKRKPVTGNLLVIRHSTRDHAGVFIIDSKNVQIENLDMYHNAGLSILSQFSENLTFVNVNCVPNERKGRIFSGHNDGFHYSNCKGDVVVKNCTFHSLMDDPINVHGTAVRIIERLDDRRLRCKFMHHQSVGLHWARPGETVGFIENTTMQTIAAGVVKDFRKINNEEFELIFQDVVPEKVIVGNALENRTWTCNVSITDSYFKSCRARGILVSVPGKVVIANNVFESSGSAILIAGDANYWYETGAVKDVLITKNIFKAPCLTSFYQFTEGVISIFPEIPQKNEKTPPFHRNILIKGNEFHLYDYPILYALCAENIIFSDNKLIRSRQFEPFHYRKYGLTFERCRKITVTGNRAEGDVLGDTIQLINTAQKEFKLGKDSFFKNTKVLSINNDK</sequence>
<dbReference type="EMBL" id="SNRY01001863">
    <property type="protein sequence ID" value="KAA6328180.1"/>
    <property type="molecule type" value="Genomic_DNA"/>
</dbReference>
<dbReference type="AlphaFoldDB" id="A0A5J4R4J7"/>
<gene>
    <name evidence="9" type="ORF">EZS27_022900</name>
</gene>
<dbReference type="InterPro" id="IPR012334">
    <property type="entry name" value="Pectin_lyas_fold"/>
</dbReference>
<reference evidence="9" key="1">
    <citation type="submission" date="2019-03" db="EMBL/GenBank/DDBJ databases">
        <title>Single cell metagenomics reveals metabolic interactions within the superorganism composed of flagellate Streblomastix strix and complex community of Bacteroidetes bacteria on its surface.</title>
        <authorList>
            <person name="Treitli S.C."/>
            <person name="Kolisko M."/>
            <person name="Husnik F."/>
            <person name="Keeling P."/>
            <person name="Hampl V."/>
        </authorList>
    </citation>
    <scope>NUCLEOTIDE SEQUENCE</scope>
    <source>
        <strain evidence="9">STM</strain>
    </source>
</reference>
<dbReference type="InterPro" id="IPR056441">
    <property type="entry name" value="Beta-barrel_GLAA-B_II"/>
</dbReference>
<evidence type="ECO:0000256" key="5">
    <source>
        <dbReference type="ARBA" id="ARBA00022801"/>
    </source>
</evidence>
<organism evidence="9">
    <name type="scientific">termite gut metagenome</name>
    <dbReference type="NCBI Taxonomy" id="433724"/>
    <lineage>
        <taxon>unclassified sequences</taxon>
        <taxon>metagenomes</taxon>
        <taxon>organismal metagenomes</taxon>
    </lineage>
</organism>
<proteinExistence type="predicted"/>
<dbReference type="Gene3D" id="2.160.20.10">
    <property type="entry name" value="Single-stranded right-handed beta-helix, Pectin lyase-like"/>
    <property type="match status" value="3"/>
</dbReference>
<comment type="catalytic activity">
    <reaction evidence="1">
        <text>Hydrolysis of terminal, non-reducing alpha-D-galactose residues in alpha-D-galactosides, including galactose oligosaccharides, galactomannans and galactolipids.</text>
        <dbReference type="EC" id="3.2.1.22"/>
    </reaction>
</comment>
<comment type="caution">
    <text evidence="9">The sequence shown here is derived from an EMBL/GenBank/DDBJ whole genome shotgun (WGS) entry which is preliminary data.</text>
</comment>
<accession>A0A5J4R4J7</accession>
<dbReference type="InterPro" id="IPR011050">
    <property type="entry name" value="Pectin_lyase_fold/virulence"/>
</dbReference>
<comment type="catalytic activity">
    <reaction evidence="2">
        <text>Hydrolysis of terminal, non-reducing branched (1-&gt;3)-alpha-D-galactosidic residues, producing free D-galactose.</text>
        <dbReference type="EC" id="3.2.1.n1"/>
    </reaction>
</comment>
<dbReference type="GO" id="GO:0004557">
    <property type="term" value="F:alpha-galactosidase activity"/>
    <property type="evidence" value="ECO:0007669"/>
    <property type="project" value="UniProtKB-EC"/>
</dbReference>
<protein>
    <submittedName>
        <fullName evidence="9">Alpha-1 3-galactosidase B</fullName>
        <ecNumber evidence="9">3.2.1.-</ecNumber>
    </submittedName>
</protein>
<dbReference type="Pfam" id="PF23764">
    <property type="entry name" value="Beta-barrel_GLAA-B_II"/>
    <property type="match status" value="1"/>
</dbReference>
<keyword evidence="5 9" id="KW-0378">Hydrolase</keyword>